<dbReference type="EMBL" id="UINC01195638">
    <property type="protein sequence ID" value="SVE12299.1"/>
    <property type="molecule type" value="Genomic_DNA"/>
</dbReference>
<dbReference type="Gene3D" id="3.40.50.720">
    <property type="entry name" value="NAD(P)-binding Rossmann-like Domain"/>
    <property type="match status" value="1"/>
</dbReference>
<sequence>VRAVVTGGAGFIGSTLVDRLLADGHDVV</sequence>
<evidence type="ECO:0000313" key="2">
    <source>
        <dbReference type="EMBL" id="SVE12299.1"/>
    </source>
</evidence>
<name>A0A383AXN9_9ZZZZ</name>
<dbReference type="InterPro" id="IPR036291">
    <property type="entry name" value="NAD(P)-bd_dom_sf"/>
</dbReference>
<proteinExistence type="predicted"/>
<reference evidence="2" key="1">
    <citation type="submission" date="2018-05" db="EMBL/GenBank/DDBJ databases">
        <authorList>
            <person name="Lanie J.A."/>
            <person name="Ng W.-L."/>
            <person name="Kazmierczak K.M."/>
            <person name="Andrzejewski T.M."/>
            <person name="Davidsen T.M."/>
            <person name="Wayne K.J."/>
            <person name="Tettelin H."/>
            <person name="Glass J.I."/>
            <person name="Rusch D."/>
            <person name="Podicherti R."/>
            <person name="Tsui H.-C.T."/>
            <person name="Winkler M.E."/>
        </authorList>
    </citation>
    <scope>NUCLEOTIDE SEQUENCE</scope>
</reference>
<evidence type="ECO:0000259" key="1">
    <source>
        <dbReference type="Pfam" id="PF01370"/>
    </source>
</evidence>
<dbReference type="AlphaFoldDB" id="A0A383AXN9"/>
<gene>
    <name evidence="2" type="ORF">METZ01_LOCUS465153</name>
</gene>
<protein>
    <recommendedName>
        <fullName evidence="1">NAD-dependent epimerase/dehydratase domain-containing protein</fullName>
    </recommendedName>
</protein>
<organism evidence="2">
    <name type="scientific">marine metagenome</name>
    <dbReference type="NCBI Taxonomy" id="408172"/>
    <lineage>
        <taxon>unclassified sequences</taxon>
        <taxon>metagenomes</taxon>
        <taxon>ecological metagenomes</taxon>
    </lineage>
</organism>
<feature type="non-terminal residue" evidence="2">
    <location>
        <position position="1"/>
    </location>
</feature>
<dbReference type="SUPFAM" id="SSF51735">
    <property type="entry name" value="NAD(P)-binding Rossmann-fold domains"/>
    <property type="match status" value="1"/>
</dbReference>
<accession>A0A383AXN9</accession>
<feature type="domain" description="NAD-dependent epimerase/dehydratase" evidence="1">
    <location>
        <begin position="3"/>
        <end position="28"/>
    </location>
</feature>
<dbReference type="InterPro" id="IPR001509">
    <property type="entry name" value="Epimerase_deHydtase"/>
</dbReference>
<dbReference type="Pfam" id="PF01370">
    <property type="entry name" value="Epimerase"/>
    <property type="match status" value="1"/>
</dbReference>
<feature type="non-terminal residue" evidence="2">
    <location>
        <position position="28"/>
    </location>
</feature>